<dbReference type="SUPFAM" id="SSF47413">
    <property type="entry name" value="lambda repressor-like DNA-binding domains"/>
    <property type="match status" value="1"/>
</dbReference>
<reference evidence="3 4" key="1">
    <citation type="submission" date="2020-02" db="EMBL/GenBank/DDBJ databases">
        <title>Characterization of phylogenetic diversity of novel bifidobacterial species isolated in Czech ZOOs.</title>
        <authorList>
            <person name="Lugli G.A."/>
            <person name="Vera N.B."/>
            <person name="Ventura M."/>
        </authorList>
    </citation>
    <scope>NUCLEOTIDE SEQUENCE [LARGE SCALE GENOMIC DNA]</scope>
    <source>
        <strain evidence="3 4">DSM 109959</strain>
    </source>
</reference>
<dbReference type="PROSITE" id="PS50943">
    <property type="entry name" value="HTH_CROC1"/>
    <property type="match status" value="1"/>
</dbReference>
<name>A0A7Y0EVV9_9BIFI</name>
<evidence type="ECO:0000256" key="1">
    <source>
        <dbReference type="ARBA" id="ARBA00023125"/>
    </source>
</evidence>
<keyword evidence="4" id="KW-1185">Reference proteome</keyword>
<dbReference type="PANTHER" id="PTHR46797:SF1">
    <property type="entry name" value="METHYLPHOSPHONATE SYNTHASE"/>
    <property type="match status" value="1"/>
</dbReference>
<evidence type="ECO:0000313" key="4">
    <source>
        <dbReference type="Proteomes" id="UP000543419"/>
    </source>
</evidence>
<evidence type="ECO:0000313" key="3">
    <source>
        <dbReference type="EMBL" id="NMM97390.1"/>
    </source>
</evidence>
<dbReference type="GO" id="GO:0005829">
    <property type="term" value="C:cytosol"/>
    <property type="evidence" value="ECO:0007669"/>
    <property type="project" value="TreeGrafter"/>
</dbReference>
<dbReference type="GO" id="GO:0003677">
    <property type="term" value="F:DNA binding"/>
    <property type="evidence" value="ECO:0007669"/>
    <property type="project" value="UniProtKB-KW"/>
</dbReference>
<comment type="caution">
    <text evidence="3">The sequence shown here is derived from an EMBL/GenBank/DDBJ whole genome shotgun (WGS) entry which is preliminary data.</text>
</comment>
<dbReference type="CDD" id="cd00093">
    <property type="entry name" value="HTH_XRE"/>
    <property type="match status" value="1"/>
</dbReference>
<evidence type="ECO:0000259" key="2">
    <source>
        <dbReference type="PROSITE" id="PS50943"/>
    </source>
</evidence>
<feature type="domain" description="HTH cro/C1-type" evidence="2">
    <location>
        <begin position="36"/>
        <end position="90"/>
    </location>
</feature>
<dbReference type="PANTHER" id="PTHR46797">
    <property type="entry name" value="HTH-TYPE TRANSCRIPTIONAL REGULATOR"/>
    <property type="match status" value="1"/>
</dbReference>
<dbReference type="GO" id="GO:0003700">
    <property type="term" value="F:DNA-binding transcription factor activity"/>
    <property type="evidence" value="ECO:0007669"/>
    <property type="project" value="TreeGrafter"/>
</dbReference>
<dbReference type="RefSeq" id="WP_240950951.1">
    <property type="nucleotide sequence ID" value="NZ_JAAIIG010000001.1"/>
</dbReference>
<dbReference type="Proteomes" id="UP000543419">
    <property type="component" value="Unassembled WGS sequence"/>
</dbReference>
<protein>
    <submittedName>
        <fullName evidence="3">Transcriptional regulator</fullName>
    </submittedName>
</protein>
<proteinExistence type="predicted"/>
<dbReference type="EMBL" id="JAAIIG010000001">
    <property type="protein sequence ID" value="NMM97390.1"/>
    <property type="molecule type" value="Genomic_DNA"/>
</dbReference>
<dbReference type="InterPro" id="IPR050807">
    <property type="entry name" value="TransReg_Diox_bact_type"/>
</dbReference>
<dbReference type="AlphaFoldDB" id="A0A7Y0EVV9"/>
<dbReference type="InterPro" id="IPR010982">
    <property type="entry name" value="Lambda_DNA-bd_dom_sf"/>
</dbReference>
<dbReference type="InterPro" id="IPR001387">
    <property type="entry name" value="Cro/C1-type_HTH"/>
</dbReference>
<gene>
    <name evidence="3" type="ORF">G1C97_0339</name>
</gene>
<keyword evidence="1" id="KW-0238">DNA-binding</keyword>
<dbReference type="Gene3D" id="1.10.260.40">
    <property type="entry name" value="lambda repressor-like DNA-binding domains"/>
    <property type="match status" value="1"/>
</dbReference>
<organism evidence="3 4">
    <name type="scientific">Bifidobacterium olomucense</name>
    <dbReference type="NCBI Taxonomy" id="2675324"/>
    <lineage>
        <taxon>Bacteria</taxon>
        <taxon>Bacillati</taxon>
        <taxon>Actinomycetota</taxon>
        <taxon>Actinomycetes</taxon>
        <taxon>Bifidobacteriales</taxon>
        <taxon>Bifidobacteriaceae</taxon>
        <taxon>Bifidobacterium</taxon>
    </lineage>
</organism>
<sequence>MPTMSFERHLAKVKDDPIAREKIEEESRRLDAAVALMRAREEAGLSQEQLAALSHISRSTINRIEKARISPSIRTLDALAQAMGKRVSVIIS</sequence>
<accession>A0A7Y0EVV9</accession>
<dbReference type="Pfam" id="PF01381">
    <property type="entry name" value="HTH_3"/>
    <property type="match status" value="1"/>
</dbReference>
<dbReference type="SMART" id="SM00530">
    <property type="entry name" value="HTH_XRE"/>
    <property type="match status" value="1"/>
</dbReference>